<dbReference type="Pfam" id="PF00156">
    <property type="entry name" value="Pribosyltran"/>
    <property type="match status" value="1"/>
</dbReference>
<keyword evidence="6" id="KW-0460">Magnesium</keyword>
<comment type="cofactor">
    <cofactor evidence="6">
        <name>Mg(2+)</name>
        <dbReference type="ChEBI" id="CHEBI:18420"/>
    </cofactor>
</comment>
<comment type="catalytic activity">
    <reaction evidence="6">
        <text>orotidine 5'-phosphate + diphosphate = orotate + 5-phospho-alpha-D-ribose 1-diphosphate</text>
        <dbReference type="Rhea" id="RHEA:10380"/>
        <dbReference type="ChEBI" id="CHEBI:30839"/>
        <dbReference type="ChEBI" id="CHEBI:33019"/>
        <dbReference type="ChEBI" id="CHEBI:57538"/>
        <dbReference type="ChEBI" id="CHEBI:58017"/>
        <dbReference type="EC" id="2.4.2.10"/>
    </reaction>
</comment>
<comment type="function">
    <text evidence="6">Catalyzes the transfer of a ribosyl phosphate group from 5-phosphoribose 1-diphosphate to orotate, leading to the formation of orotidine monophosphate (OMP).</text>
</comment>
<evidence type="ECO:0000256" key="3">
    <source>
        <dbReference type="ARBA" id="ARBA00022676"/>
    </source>
</evidence>
<evidence type="ECO:0000256" key="2">
    <source>
        <dbReference type="ARBA" id="ARBA00011971"/>
    </source>
</evidence>
<name>A0A0A1N069_9BACI</name>
<dbReference type="PANTHER" id="PTHR19278:SF9">
    <property type="entry name" value="URIDINE 5'-MONOPHOSPHATE SYNTHASE"/>
    <property type="match status" value="1"/>
</dbReference>
<dbReference type="GO" id="GO:0019856">
    <property type="term" value="P:pyrimidine nucleobase biosynthetic process"/>
    <property type="evidence" value="ECO:0007669"/>
    <property type="project" value="TreeGrafter"/>
</dbReference>
<feature type="binding site" evidence="6">
    <location>
        <position position="124"/>
    </location>
    <ligand>
        <name>orotate</name>
        <dbReference type="ChEBI" id="CHEBI:30839"/>
    </ligand>
</feature>
<evidence type="ECO:0000313" key="8">
    <source>
        <dbReference type="EMBL" id="CEI84361.1"/>
    </source>
</evidence>
<dbReference type="GO" id="GO:0044205">
    <property type="term" value="P:'de novo' UMP biosynthetic process"/>
    <property type="evidence" value="ECO:0007669"/>
    <property type="project" value="UniProtKB-UniRule"/>
</dbReference>
<dbReference type="Proteomes" id="UP000040453">
    <property type="component" value="Unassembled WGS sequence"/>
</dbReference>
<feature type="binding site" description="in other chain" evidence="6">
    <location>
        <begin position="120"/>
        <end position="128"/>
    </location>
    <ligand>
        <name>5-phospho-alpha-D-ribose 1-diphosphate</name>
        <dbReference type="ChEBI" id="CHEBI:58017"/>
        <note>ligand shared between dimeric partners</note>
    </ligand>
</feature>
<evidence type="ECO:0000256" key="5">
    <source>
        <dbReference type="ARBA" id="ARBA00022975"/>
    </source>
</evidence>
<protein>
    <recommendedName>
        <fullName evidence="2 6">Orotate phosphoribosyltransferase</fullName>
        <shortName evidence="6">OPRT</shortName>
        <shortName evidence="6">OPRTase</shortName>
        <ecNumber evidence="2 6">2.4.2.10</ecNumber>
    </recommendedName>
</protein>
<organism evidence="8 9">
    <name type="scientific">Oceanobacillus oncorhynchi</name>
    <dbReference type="NCBI Taxonomy" id="545501"/>
    <lineage>
        <taxon>Bacteria</taxon>
        <taxon>Bacillati</taxon>
        <taxon>Bacillota</taxon>
        <taxon>Bacilli</taxon>
        <taxon>Bacillales</taxon>
        <taxon>Bacillaceae</taxon>
        <taxon>Oceanobacillus</taxon>
    </lineage>
</organism>
<dbReference type="InterPro" id="IPR023031">
    <property type="entry name" value="OPRT"/>
</dbReference>
<dbReference type="PANTHER" id="PTHR19278">
    <property type="entry name" value="OROTATE PHOSPHORIBOSYLTRANSFERASE"/>
    <property type="match status" value="1"/>
</dbReference>
<dbReference type="NCBIfam" id="TIGR00336">
    <property type="entry name" value="pyrE"/>
    <property type="match status" value="1"/>
</dbReference>
<dbReference type="CDD" id="cd06223">
    <property type="entry name" value="PRTases_typeI"/>
    <property type="match status" value="1"/>
</dbReference>
<proteinExistence type="inferred from homology"/>
<keyword evidence="9" id="KW-1185">Reference proteome</keyword>
<comment type="caution">
    <text evidence="6">Lacks conserved residue(s) required for the propagation of feature annotation.</text>
</comment>
<dbReference type="UniPathway" id="UPA00070">
    <property type="reaction ID" value="UER00119"/>
</dbReference>
<evidence type="ECO:0000256" key="1">
    <source>
        <dbReference type="ARBA" id="ARBA00004889"/>
    </source>
</evidence>
<dbReference type="InterPro" id="IPR029057">
    <property type="entry name" value="PRTase-like"/>
</dbReference>
<dbReference type="STRING" id="545501.BN997_04305"/>
<reference evidence="8 9" key="1">
    <citation type="submission" date="2014-11" db="EMBL/GenBank/DDBJ databases">
        <authorList>
            <person name="Urmite Genomes Urmite Genomes"/>
        </authorList>
    </citation>
    <scope>NUCLEOTIDE SEQUENCE [LARGE SCALE GENOMIC DNA]</scope>
    <source>
        <strain evidence="8 9">Oc5</strain>
    </source>
</reference>
<dbReference type="RefSeq" id="WP_042535141.1">
    <property type="nucleotide sequence ID" value="NZ_CAXOIH010000001.1"/>
</dbReference>
<sequence length="202" mass="22194">MENNITKDLLAIEAVQLNADNYFTWTSGLKSPIYCDNRLTMSYPAVRKKIVQAFADMVKNSDTKPEVIAGCATAGIPHAAWLAEELDLPMVYVRSKPKGHGKGNQIEGASVEGKKVLVIEDLISTGGSSIQSAEALKQDGAEITAVYSIFTYGLPRAQKAFEEAGFSYESITGFDQLLELLIEENKLTEKEKETVLAWRSEL</sequence>
<evidence type="ECO:0000256" key="4">
    <source>
        <dbReference type="ARBA" id="ARBA00022679"/>
    </source>
</evidence>
<dbReference type="InterPro" id="IPR004467">
    <property type="entry name" value="Or_phspho_trans_dom"/>
</dbReference>
<dbReference type="EMBL" id="CDGG01000001">
    <property type="protein sequence ID" value="CEI84361.1"/>
    <property type="molecule type" value="Genomic_DNA"/>
</dbReference>
<dbReference type="InterPro" id="IPR000836">
    <property type="entry name" value="PRTase_dom"/>
</dbReference>
<evidence type="ECO:0000256" key="6">
    <source>
        <dbReference type="HAMAP-Rule" id="MF_01208"/>
    </source>
</evidence>
<dbReference type="EC" id="2.4.2.10" evidence="2 6"/>
<comment type="subunit">
    <text evidence="6">Homodimer.</text>
</comment>
<dbReference type="OrthoDB" id="9802134at2"/>
<dbReference type="SUPFAM" id="SSF53271">
    <property type="entry name" value="PRTase-like"/>
    <property type="match status" value="1"/>
</dbReference>
<dbReference type="GO" id="GO:0004588">
    <property type="term" value="F:orotate phosphoribosyltransferase activity"/>
    <property type="evidence" value="ECO:0007669"/>
    <property type="project" value="UniProtKB-UniRule"/>
</dbReference>
<dbReference type="GO" id="GO:0000287">
    <property type="term" value="F:magnesium ion binding"/>
    <property type="evidence" value="ECO:0007669"/>
    <property type="project" value="UniProtKB-UniRule"/>
</dbReference>
<keyword evidence="3 6" id="KW-0328">Glycosyltransferase</keyword>
<comment type="pathway">
    <text evidence="1 6">Pyrimidine metabolism; UMP biosynthesis via de novo pathway; UMP from orotate: step 1/2.</text>
</comment>
<feature type="binding site" evidence="6">
    <location>
        <position position="100"/>
    </location>
    <ligand>
        <name>5-phospho-alpha-D-ribose 1-diphosphate</name>
        <dbReference type="ChEBI" id="CHEBI:58017"/>
        <note>ligand shared between dimeric partners</note>
    </ligand>
</feature>
<dbReference type="AlphaFoldDB" id="A0A0A1N069"/>
<evidence type="ECO:0000259" key="7">
    <source>
        <dbReference type="Pfam" id="PF00156"/>
    </source>
</evidence>
<feature type="binding site" evidence="6">
    <location>
        <position position="94"/>
    </location>
    <ligand>
        <name>5-phospho-alpha-D-ribose 1-diphosphate</name>
        <dbReference type="ChEBI" id="CHEBI:58017"/>
        <note>ligand shared between dimeric partners</note>
    </ligand>
</feature>
<gene>
    <name evidence="6 8" type="primary">pyrE</name>
    <name evidence="8" type="ORF">BN997_04305</name>
</gene>
<feature type="binding site" evidence="6">
    <location>
        <position position="98"/>
    </location>
    <ligand>
        <name>5-phospho-alpha-D-ribose 1-diphosphate</name>
        <dbReference type="ChEBI" id="CHEBI:58017"/>
        <note>ligand shared between dimeric partners</note>
    </ligand>
</feature>
<keyword evidence="5 6" id="KW-0665">Pyrimidine biosynthesis</keyword>
<dbReference type="HAMAP" id="MF_01208">
    <property type="entry name" value="PyrE"/>
    <property type="match status" value="1"/>
</dbReference>
<accession>A0A0A1N069</accession>
<keyword evidence="4 6" id="KW-0808">Transferase</keyword>
<feature type="domain" description="Phosphoribosyltransferase" evidence="7">
    <location>
        <begin position="46"/>
        <end position="144"/>
    </location>
</feature>
<comment type="similarity">
    <text evidence="6">Belongs to the purine/pyrimidine phosphoribosyltransferase family. PyrE subfamily.</text>
</comment>
<evidence type="ECO:0000313" key="9">
    <source>
        <dbReference type="Proteomes" id="UP000040453"/>
    </source>
</evidence>
<dbReference type="Gene3D" id="3.40.50.2020">
    <property type="match status" value="1"/>
</dbReference>